<evidence type="ECO:0008006" key="4">
    <source>
        <dbReference type="Google" id="ProtNLM"/>
    </source>
</evidence>
<feature type="compositionally biased region" description="Basic and acidic residues" evidence="1">
    <location>
        <begin position="425"/>
        <end position="436"/>
    </location>
</feature>
<feature type="compositionally biased region" description="Basic and acidic residues" evidence="1">
    <location>
        <begin position="409"/>
        <end position="418"/>
    </location>
</feature>
<evidence type="ECO:0000256" key="1">
    <source>
        <dbReference type="SAM" id="MobiDB-lite"/>
    </source>
</evidence>
<dbReference type="EMBL" id="MLGG01000079">
    <property type="protein sequence ID" value="KAK1447903.1"/>
    <property type="molecule type" value="Genomic_DNA"/>
</dbReference>
<name>A0AAI9TXQ9_9PEZI</name>
<organism evidence="2 3">
    <name type="scientific">Colletotrichum melonis</name>
    <dbReference type="NCBI Taxonomy" id="1209925"/>
    <lineage>
        <taxon>Eukaryota</taxon>
        <taxon>Fungi</taxon>
        <taxon>Dikarya</taxon>
        <taxon>Ascomycota</taxon>
        <taxon>Pezizomycotina</taxon>
        <taxon>Sordariomycetes</taxon>
        <taxon>Hypocreomycetidae</taxon>
        <taxon>Glomerellales</taxon>
        <taxon>Glomerellaceae</taxon>
        <taxon>Colletotrichum</taxon>
        <taxon>Colletotrichum acutatum species complex</taxon>
    </lineage>
</organism>
<feature type="compositionally biased region" description="Low complexity" evidence="1">
    <location>
        <begin position="397"/>
        <end position="408"/>
    </location>
</feature>
<reference evidence="2 3" key="1">
    <citation type="submission" date="2016-10" db="EMBL/GenBank/DDBJ databases">
        <title>The genome sequence of Colletotrichum fioriniae PJ7.</title>
        <authorList>
            <person name="Baroncelli R."/>
        </authorList>
    </citation>
    <scope>NUCLEOTIDE SEQUENCE [LARGE SCALE GENOMIC DNA]</scope>
    <source>
        <strain evidence="2">Col 31</strain>
    </source>
</reference>
<sequence length="573" mass="64098">MASSSPEEIAARRLVEDGDLLFDHEEIYSPGRRLLLRSHKPLPPYGQNLYPLPEGWTSSRDMMESDEERALSLRQLVFHPNNAPKTIDENNHPTSLINLEIIRMIGGSPGEEYHPGPQKVLCKVVAPPSTAPIEREHEIPSEGQLLFLKIFDPLFWHNDTDYTGRVTKVTIQADSAFSDEFGAYCRLVEKGLTGFPHIAPQFYGGWTTAVQSIDPSFVNRTRDVAVLATEFIDGICLKRLFTPAGPKFEVVELHKDAEPSSTFTTHQDARMKIMEKLVAGTISQEYIGVDHCEVFPENVIISMRNKGDSLEEPRAVLVGYGRALVDHLRTRPVKMWENYALKPHPILRCGWPRWKFFAGWIPAAWASPPGKKDHVPLFNQWVVLTFGRLDVNENPSEAAAATASSGSDLSEKSDEAHEITTLPTEGDHDEKFPSPDDKDETVGPSSDDSRSVSLSTLLAGISGERDSYTELEDSKPTDTDPFDQLESLALEEKSDDDQPSQPSQPSQPENRLIVPETIVPNTIIPNTIFRNRANMRNMIFSRLTPSEEPSEKPSEEPSEKPSEKPSEEPNIDQ</sequence>
<keyword evidence="3" id="KW-1185">Reference proteome</keyword>
<comment type="caution">
    <text evidence="2">The sequence shown here is derived from an EMBL/GenBank/DDBJ whole genome shotgun (WGS) entry which is preliminary data.</text>
</comment>
<accession>A0AAI9TXQ9</accession>
<feature type="compositionally biased region" description="Basic and acidic residues" evidence="1">
    <location>
        <begin position="463"/>
        <end position="478"/>
    </location>
</feature>
<feature type="region of interest" description="Disordered" evidence="1">
    <location>
        <begin position="541"/>
        <end position="573"/>
    </location>
</feature>
<dbReference type="Proteomes" id="UP001239795">
    <property type="component" value="Unassembled WGS sequence"/>
</dbReference>
<feature type="compositionally biased region" description="Basic and acidic residues" evidence="1">
    <location>
        <begin position="549"/>
        <end position="567"/>
    </location>
</feature>
<evidence type="ECO:0000313" key="2">
    <source>
        <dbReference type="EMBL" id="KAK1447903.1"/>
    </source>
</evidence>
<feature type="compositionally biased region" description="Low complexity" evidence="1">
    <location>
        <begin position="499"/>
        <end position="513"/>
    </location>
</feature>
<evidence type="ECO:0000313" key="3">
    <source>
        <dbReference type="Proteomes" id="UP001239795"/>
    </source>
</evidence>
<proteinExistence type="predicted"/>
<gene>
    <name evidence="2" type="ORF">CMEL01_09742</name>
</gene>
<feature type="region of interest" description="Disordered" evidence="1">
    <location>
        <begin position="397"/>
        <end position="513"/>
    </location>
</feature>
<protein>
    <recommendedName>
        <fullName evidence="4">Protein kinase domain-containing protein</fullName>
    </recommendedName>
</protein>
<dbReference type="AlphaFoldDB" id="A0AAI9TXQ9"/>